<dbReference type="GO" id="GO:0046933">
    <property type="term" value="F:proton-transporting ATP synthase activity, rotational mechanism"/>
    <property type="evidence" value="ECO:0007669"/>
    <property type="project" value="UniProtKB-UniRule"/>
</dbReference>
<gene>
    <name evidence="8" type="primary">atpH</name>
    <name evidence="9" type="ORF">FC32_GL001493</name>
</gene>
<evidence type="ECO:0000256" key="6">
    <source>
        <dbReference type="ARBA" id="ARBA00023196"/>
    </source>
</evidence>
<dbReference type="RefSeq" id="WP_025086814.1">
    <property type="nucleotide sequence ID" value="NZ_AZFT01000053.1"/>
</dbReference>
<evidence type="ECO:0000256" key="5">
    <source>
        <dbReference type="ARBA" id="ARBA00023136"/>
    </source>
</evidence>
<organism evidence="9 10">
    <name type="scientific">Ligilactobacillus apodemi DSM 16634 = JCM 16172</name>
    <dbReference type="NCBI Taxonomy" id="1423724"/>
    <lineage>
        <taxon>Bacteria</taxon>
        <taxon>Bacillati</taxon>
        <taxon>Bacillota</taxon>
        <taxon>Bacilli</taxon>
        <taxon>Lactobacillales</taxon>
        <taxon>Lactobacillaceae</taxon>
        <taxon>Ligilactobacillus</taxon>
    </lineage>
</organism>
<keyword evidence="2 8" id="KW-0813">Transport</keyword>
<comment type="function">
    <text evidence="8">F(1)F(0) ATP synthase produces ATP from ADP in the presence of a proton or sodium gradient. F-type ATPases consist of two structural domains, F(1) containing the extramembraneous catalytic core and F(0) containing the membrane proton channel, linked together by a central stalk and a peripheral stalk. During catalysis, ATP synthesis in the catalytic domain of F(1) is coupled via a rotary mechanism of the central stalk subunits to proton translocation.</text>
</comment>
<dbReference type="PROSITE" id="PS00389">
    <property type="entry name" value="ATPASE_DELTA"/>
    <property type="match status" value="1"/>
</dbReference>
<evidence type="ECO:0000313" key="9">
    <source>
        <dbReference type="EMBL" id="KRL84209.1"/>
    </source>
</evidence>
<dbReference type="InterPro" id="IPR020781">
    <property type="entry name" value="ATPase_OSCP/d_CS"/>
</dbReference>
<keyword evidence="8" id="KW-1003">Cell membrane</keyword>
<dbReference type="SUPFAM" id="SSF47928">
    <property type="entry name" value="N-terminal domain of the delta subunit of the F1F0-ATP synthase"/>
    <property type="match status" value="1"/>
</dbReference>
<dbReference type="NCBIfam" id="TIGR01145">
    <property type="entry name" value="ATP_synt_delta"/>
    <property type="match status" value="1"/>
</dbReference>
<name>A0A0R1TS45_9LACO</name>
<dbReference type="EMBL" id="AZFT01000053">
    <property type="protein sequence ID" value="KRL84209.1"/>
    <property type="molecule type" value="Genomic_DNA"/>
</dbReference>
<evidence type="ECO:0000313" key="10">
    <source>
        <dbReference type="Proteomes" id="UP000051324"/>
    </source>
</evidence>
<evidence type="ECO:0000256" key="2">
    <source>
        <dbReference type="ARBA" id="ARBA00022448"/>
    </source>
</evidence>
<protein>
    <recommendedName>
        <fullName evidence="8">ATP synthase subunit delta</fullName>
    </recommendedName>
    <alternativeName>
        <fullName evidence="8">ATP synthase F(1) sector subunit delta</fullName>
    </alternativeName>
    <alternativeName>
        <fullName evidence="8">F-type ATPase subunit delta</fullName>
        <shortName evidence="8">F-ATPase subunit delta</shortName>
    </alternativeName>
</protein>
<keyword evidence="5 8" id="KW-0472">Membrane</keyword>
<comment type="caution">
    <text evidence="9">The sequence shown here is derived from an EMBL/GenBank/DDBJ whole genome shotgun (WGS) entry which is preliminary data.</text>
</comment>
<keyword evidence="3 8" id="KW-0375">Hydrogen ion transport</keyword>
<dbReference type="HAMAP" id="MF_01416">
    <property type="entry name" value="ATP_synth_delta_bact"/>
    <property type="match status" value="1"/>
</dbReference>
<evidence type="ECO:0000256" key="8">
    <source>
        <dbReference type="HAMAP-Rule" id="MF_01416"/>
    </source>
</evidence>
<reference evidence="9 10" key="1">
    <citation type="journal article" date="2015" name="Genome Announc.">
        <title>Expanding the biotechnology potential of lactobacilli through comparative genomics of 213 strains and associated genera.</title>
        <authorList>
            <person name="Sun Z."/>
            <person name="Harris H.M."/>
            <person name="McCann A."/>
            <person name="Guo C."/>
            <person name="Argimon S."/>
            <person name="Zhang W."/>
            <person name="Yang X."/>
            <person name="Jeffery I.B."/>
            <person name="Cooney J.C."/>
            <person name="Kagawa T.F."/>
            <person name="Liu W."/>
            <person name="Song Y."/>
            <person name="Salvetti E."/>
            <person name="Wrobel A."/>
            <person name="Rasinkangas P."/>
            <person name="Parkhill J."/>
            <person name="Rea M.C."/>
            <person name="O'Sullivan O."/>
            <person name="Ritari J."/>
            <person name="Douillard F.P."/>
            <person name="Paul Ross R."/>
            <person name="Yang R."/>
            <person name="Briner A.E."/>
            <person name="Felis G.E."/>
            <person name="de Vos W.M."/>
            <person name="Barrangou R."/>
            <person name="Klaenhammer T.R."/>
            <person name="Caufield P.W."/>
            <person name="Cui Y."/>
            <person name="Zhang H."/>
            <person name="O'Toole P.W."/>
        </authorList>
    </citation>
    <scope>NUCLEOTIDE SEQUENCE [LARGE SCALE GENOMIC DNA]</scope>
    <source>
        <strain evidence="9 10">DSM 16634</strain>
    </source>
</reference>
<keyword evidence="7 8" id="KW-0066">ATP synthesis</keyword>
<keyword evidence="6 8" id="KW-0139">CF(1)</keyword>
<evidence type="ECO:0000256" key="1">
    <source>
        <dbReference type="ARBA" id="ARBA00004370"/>
    </source>
</evidence>
<evidence type="ECO:0000256" key="4">
    <source>
        <dbReference type="ARBA" id="ARBA00023065"/>
    </source>
</evidence>
<dbReference type="OrthoDB" id="9786633at2"/>
<comment type="function">
    <text evidence="8">This protein is part of the stalk that links CF(0) to CF(1). It either transmits conformational changes from CF(0) to CF(1) or is implicated in proton conduction.</text>
</comment>
<sequence>MALDNQTVAKRYGKALFETAKEKDVLAETAKELAQIKQVLQAEPQFVDFMTSAAIKHEDKLTMLKNLQTGASELTSNLLAMLYDYRRIANLEGIIDEFSRLNDVDNKTVRATVTTAVKLDETRKDKIAAAFANVVGAKKVELETVVDPDIIGGVVLKSNTYVFDGSIKSKIENIKRLLLK</sequence>
<dbReference type="GO" id="GO:0005886">
    <property type="term" value="C:plasma membrane"/>
    <property type="evidence" value="ECO:0007669"/>
    <property type="project" value="UniProtKB-SubCell"/>
</dbReference>
<dbReference type="GO" id="GO:0045259">
    <property type="term" value="C:proton-transporting ATP synthase complex"/>
    <property type="evidence" value="ECO:0007669"/>
    <property type="project" value="UniProtKB-KW"/>
</dbReference>
<comment type="similarity">
    <text evidence="8">Belongs to the ATPase delta chain family.</text>
</comment>
<evidence type="ECO:0000256" key="3">
    <source>
        <dbReference type="ARBA" id="ARBA00022781"/>
    </source>
</evidence>
<dbReference type="Gene3D" id="1.10.520.20">
    <property type="entry name" value="N-terminal domain of the delta subunit of the F1F0-ATP synthase"/>
    <property type="match status" value="1"/>
</dbReference>
<dbReference type="STRING" id="1423724.FC32_GL001493"/>
<keyword evidence="10" id="KW-1185">Reference proteome</keyword>
<dbReference type="PRINTS" id="PR00125">
    <property type="entry name" value="ATPASEDELTA"/>
</dbReference>
<dbReference type="InterPro" id="IPR000711">
    <property type="entry name" value="ATPase_OSCP/dsu"/>
</dbReference>
<dbReference type="AlphaFoldDB" id="A0A0R1TS45"/>
<dbReference type="PATRIC" id="fig|1423724.4.peg.1559"/>
<dbReference type="Proteomes" id="UP000051324">
    <property type="component" value="Unassembled WGS sequence"/>
</dbReference>
<dbReference type="PANTHER" id="PTHR11910">
    <property type="entry name" value="ATP SYNTHASE DELTA CHAIN"/>
    <property type="match status" value="1"/>
</dbReference>
<accession>A0A0R1TS45</accession>
<dbReference type="Pfam" id="PF00213">
    <property type="entry name" value="OSCP"/>
    <property type="match status" value="1"/>
</dbReference>
<proteinExistence type="inferred from homology"/>
<keyword evidence="4 8" id="KW-0406">Ion transport</keyword>
<dbReference type="eggNOG" id="COG0712">
    <property type="taxonomic scope" value="Bacteria"/>
</dbReference>
<dbReference type="InterPro" id="IPR026015">
    <property type="entry name" value="ATP_synth_OSCP/delta_N_sf"/>
</dbReference>
<evidence type="ECO:0000256" key="7">
    <source>
        <dbReference type="ARBA" id="ARBA00023310"/>
    </source>
</evidence>
<comment type="subcellular location">
    <subcellularLocation>
        <location evidence="8">Cell membrane</location>
        <topology evidence="8">Peripheral membrane protein</topology>
    </subcellularLocation>
    <subcellularLocation>
        <location evidence="1">Membrane</location>
    </subcellularLocation>
</comment>